<dbReference type="Proteomes" id="UP000279860">
    <property type="component" value="Unassembled WGS sequence"/>
</dbReference>
<feature type="chain" id="PRO_5018327702" evidence="1">
    <location>
        <begin position="25"/>
        <end position="85"/>
    </location>
</feature>
<accession>A0A3P1YHG8</accession>
<reference evidence="2 3" key="1">
    <citation type="submission" date="2018-11" db="EMBL/GenBank/DDBJ databases">
        <title>Genomes From Bacteria Associated with the Canine Oral Cavity: a Test Case for Automated Genome-Based Taxonomic Assignment.</title>
        <authorList>
            <person name="Coil D.A."/>
            <person name="Jospin G."/>
            <person name="Darling A.E."/>
            <person name="Wallis C."/>
            <person name="Davis I.J."/>
            <person name="Harris S."/>
            <person name="Eisen J.A."/>
            <person name="Holcombe L.J."/>
            <person name="O'Flynn C."/>
        </authorList>
    </citation>
    <scope>NUCLEOTIDE SEQUENCE [LARGE SCALE GENOMIC DNA]</scope>
    <source>
        <strain evidence="2 3">OH1426_COT-023</strain>
    </source>
</reference>
<gene>
    <name evidence="2" type="ORF">EII41_13425</name>
</gene>
<name>A0A3P1YHG8_TANFO</name>
<comment type="caution">
    <text evidence="2">The sequence shown here is derived from an EMBL/GenBank/DDBJ whole genome shotgun (WGS) entry which is preliminary data.</text>
</comment>
<organism evidence="2 3">
    <name type="scientific">Tannerella forsythia</name>
    <name type="common">Bacteroides forsythus</name>
    <dbReference type="NCBI Taxonomy" id="28112"/>
    <lineage>
        <taxon>Bacteria</taxon>
        <taxon>Pseudomonadati</taxon>
        <taxon>Bacteroidota</taxon>
        <taxon>Bacteroidia</taxon>
        <taxon>Bacteroidales</taxon>
        <taxon>Tannerellaceae</taxon>
        <taxon>Tannerella</taxon>
    </lineage>
</organism>
<keyword evidence="1" id="KW-0732">Signal</keyword>
<dbReference type="EMBL" id="RQYN01000104">
    <property type="protein sequence ID" value="RRD69580.1"/>
    <property type="molecule type" value="Genomic_DNA"/>
</dbReference>
<feature type="signal peptide" evidence="1">
    <location>
        <begin position="1"/>
        <end position="24"/>
    </location>
</feature>
<dbReference type="RefSeq" id="WP_124790983.1">
    <property type="nucleotide sequence ID" value="NZ_RQYN01000104.1"/>
</dbReference>
<protein>
    <submittedName>
        <fullName evidence="2">WG repeat-containing protein</fullName>
    </submittedName>
</protein>
<evidence type="ECO:0000313" key="2">
    <source>
        <dbReference type="EMBL" id="RRD69580.1"/>
    </source>
</evidence>
<proteinExistence type="predicted"/>
<dbReference type="AlphaFoldDB" id="A0A3P1YHG8"/>
<evidence type="ECO:0000313" key="3">
    <source>
        <dbReference type="Proteomes" id="UP000279860"/>
    </source>
</evidence>
<sequence length="85" mass="9556">MKKMTYTLIVAGLTMLTAGKSAYAQIPEAKNVPPDTVMYQTTYEMRQTISSQYDKSKDFSEGKAAVKRNGQWGVLSFRIVKKEAK</sequence>
<evidence type="ECO:0000256" key="1">
    <source>
        <dbReference type="SAM" id="SignalP"/>
    </source>
</evidence>